<dbReference type="AlphaFoldDB" id="A0A922L6C4"/>
<reference evidence="1" key="2">
    <citation type="journal article" date="2022" name="Res Sq">
        <title>Comparative Genomics Reveals Insights into the Divergent Evolution of Astigmatic Mites and Household Pest Adaptations.</title>
        <authorList>
            <person name="Xiong Q."/>
            <person name="Wan A.T.-Y."/>
            <person name="Liu X.-Y."/>
            <person name="Fung C.S.-H."/>
            <person name="Xiao X."/>
            <person name="Malainual N."/>
            <person name="Hou J."/>
            <person name="Wang L."/>
            <person name="Wang M."/>
            <person name="Yang K."/>
            <person name="Cui Y."/>
            <person name="Leung E."/>
            <person name="Nong W."/>
            <person name="Shin S.-K."/>
            <person name="Au S."/>
            <person name="Jeong K.Y."/>
            <person name="Chew F.T."/>
            <person name="Hui J."/>
            <person name="Leung T.F."/>
            <person name="Tungtrongchitr A."/>
            <person name="Zhong N."/>
            <person name="Liu Z."/>
            <person name="Tsui S."/>
        </authorList>
    </citation>
    <scope>NUCLEOTIDE SEQUENCE</scope>
    <source>
        <strain evidence="1">Derf</strain>
        <tissue evidence="1">Whole organism</tissue>
    </source>
</reference>
<name>A0A922L6C4_DERFA</name>
<keyword evidence="2" id="KW-1185">Reference proteome</keyword>
<evidence type="ECO:0000313" key="2">
    <source>
        <dbReference type="Proteomes" id="UP000790347"/>
    </source>
</evidence>
<comment type="caution">
    <text evidence="1">The sequence shown here is derived from an EMBL/GenBank/DDBJ whole genome shotgun (WGS) entry which is preliminary data.</text>
</comment>
<sequence>MIKFKDFTQLQFRSLIDKVEATAYHVINDIDNPVEISTSKHKQINNLIQYLRYLIWIKLKPYKLGKLIENGNEK</sequence>
<proteinExistence type="predicted"/>
<dbReference type="Proteomes" id="UP000790347">
    <property type="component" value="Unassembled WGS sequence"/>
</dbReference>
<accession>A0A922L6C4</accession>
<protein>
    <submittedName>
        <fullName evidence="1">Uncharacterized protein</fullName>
    </submittedName>
</protein>
<reference evidence="1" key="1">
    <citation type="submission" date="2013-05" db="EMBL/GenBank/DDBJ databases">
        <authorList>
            <person name="Yim A.K.Y."/>
            <person name="Chan T.F."/>
            <person name="Ji K.M."/>
            <person name="Liu X.Y."/>
            <person name="Zhou J.W."/>
            <person name="Li R.Q."/>
            <person name="Yang K.Y."/>
            <person name="Li J."/>
            <person name="Li M."/>
            <person name="Law P.T.W."/>
            <person name="Wu Y.L."/>
            <person name="Cai Z.L."/>
            <person name="Qin H."/>
            <person name="Bao Y."/>
            <person name="Leung R.K.K."/>
            <person name="Ng P.K.S."/>
            <person name="Zou J."/>
            <person name="Zhong X.J."/>
            <person name="Ran P.X."/>
            <person name="Zhong N.S."/>
            <person name="Liu Z.G."/>
            <person name="Tsui S.K.W."/>
        </authorList>
    </citation>
    <scope>NUCLEOTIDE SEQUENCE</scope>
    <source>
        <strain evidence="1">Derf</strain>
        <tissue evidence="1">Whole organism</tissue>
    </source>
</reference>
<dbReference type="EMBL" id="ASGP02000002">
    <property type="protein sequence ID" value="KAH9520898.1"/>
    <property type="molecule type" value="Genomic_DNA"/>
</dbReference>
<organism evidence="1 2">
    <name type="scientific">Dermatophagoides farinae</name>
    <name type="common">American house dust mite</name>
    <dbReference type="NCBI Taxonomy" id="6954"/>
    <lineage>
        <taxon>Eukaryota</taxon>
        <taxon>Metazoa</taxon>
        <taxon>Ecdysozoa</taxon>
        <taxon>Arthropoda</taxon>
        <taxon>Chelicerata</taxon>
        <taxon>Arachnida</taxon>
        <taxon>Acari</taxon>
        <taxon>Acariformes</taxon>
        <taxon>Sarcoptiformes</taxon>
        <taxon>Astigmata</taxon>
        <taxon>Psoroptidia</taxon>
        <taxon>Analgoidea</taxon>
        <taxon>Pyroglyphidae</taxon>
        <taxon>Dermatophagoidinae</taxon>
        <taxon>Dermatophagoides</taxon>
    </lineage>
</organism>
<evidence type="ECO:0000313" key="1">
    <source>
        <dbReference type="EMBL" id="KAH9520898.1"/>
    </source>
</evidence>
<gene>
    <name evidence="1" type="ORF">DERF_004579</name>
</gene>